<comment type="similarity">
    <text evidence="2">Belongs to the methyl-accepting chemotaxis (MCP) protein family.</text>
</comment>
<feature type="compositionally biased region" description="Polar residues" evidence="5">
    <location>
        <begin position="13"/>
        <end position="24"/>
    </location>
</feature>
<dbReference type="KEGG" id="cyn:Cyan7425_1064"/>
<keyword evidence="4" id="KW-0175">Coiled coil</keyword>
<feature type="domain" description="Phytochrome chromophore attachment site" evidence="7">
    <location>
        <begin position="209"/>
        <end position="345"/>
    </location>
</feature>
<dbReference type="PROSITE" id="PS50046">
    <property type="entry name" value="PHYTOCHROME_2"/>
    <property type="match status" value="2"/>
</dbReference>
<keyword evidence="6" id="KW-1133">Transmembrane helix</keyword>
<keyword evidence="6" id="KW-0812">Transmembrane</keyword>
<dbReference type="PROSITE" id="PS50885">
    <property type="entry name" value="HAMP"/>
    <property type="match status" value="2"/>
</dbReference>
<dbReference type="InterPro" id="IPR003018">
    <property type="entry name" value="GAF"/>
</dbReference>
<evidence type="ECO:0000259" key="8">
    <source>
        <dbReference type="PROSITE" id="PS50111"/>
    </source>
</evidence>
<organism evidence="10">
    <name type="scientific">Cyanothece sp. (strain PCC 7425 / ATCC 29141)</name>
    <dbReference type="NCBI Taxonomy" id="395961"/>
    <lineage>
        <taxon>Bacteria</taxon>
        <taxon>Bacillati</taxon>
        <taxon>Cyanobacteriota</taxon>
        <taxon>Cyanophyceae</taxon>
        <taxon>Gomontiellales</taxon>
        <taxon>Cyanothecaceae</taxon>
        <taxon>Cyanothece</taxon>
    </lineage>
</organism>
<dbReference type="SUPFAM" id="SSF58104">
    <property type="entry name" value="Methyl-accepting chemotaxis protein (MCP) signaling domain"/>
    <property type="match status" value="1"/>
</dbReference>
<dbReference type="Gene3D" id="3.30.450.40">
    <property type="match status" value="3"/>
</dbReference>
<dbReference type="Pfam" id="PF00672">
    <property type="entry name" value="HAMP"/>
    <property type="match status" value="1"/>
</dbReference>
<sequence>MATPKLPLDKKNVQTPANGMNSTAADDLRSNVGNRTLPDRLPLAPQQSPLSSEFPVNPASQPLFQSIWQGWSLKTKVALVALAIGTAPVLTVGALSLTLSDKTITRQQLFWTLLWGTGGTIAIVGGLGRTLADRATRPILSATQAIESIGRGQLTTRLNVSGTDELAILGNNINQMAGQIQSLLSTQTIEAERAQRLRDITLLMTKFSTPEDILKTAVTEIRQVLECDRVLVYQFDQNWVGTIVEESVAARWPQALHAEIDDPCFRQNWVEAYTKGRVQVTPDIYAAGLTECHLKQLEPFAVRANLVAPMLVEQKLVGLLIAHQCSGPRTWKTAEVDFFTQVATQIGLVLERSLYLQRTEEARREAQRLRDITLLMSQFRTPTDILKTAVVEIRQALECDRVLVYQFDQNWVGTVVEESVAARWPQALHAEIDDPCFRQDWVEAYTKGRVQATPDIYAAGLTECHLKELKPFAVRANLVAPMLVEQKLIGLLIAHQCSGPRDWKTTEVDFFTQVATQIGLVLERSLYLQRTEEARREAEILAKEQQQQKEEIQFQLINLLSEVEAASSGDLMVRADITAGSIGTVADIFNSLIESLRDVVLQVKQSTNRVNEELGSDEAAMRTLADDSLRQAKKIQRMLDAVEEMSQSIQAVASSANQAATVARQASETAQSGGEVVDTTVQSILHLRDTIAETAKKVKRLGESSQQISKVISLINQIALQTNLLAINASIEAARAGEEGRGFAVVAEEVGELAARSAAATKDIEQIVESIQRETNEVVSAMEMGTAQVVEGTQRAENAKQSLGQIVQVSQQIDELVQSISQATVAQSKTSRTVNILMQEIAKVSEAMSDSSRQISNSLQETVTVAQHLQASVDTFKVS</sequence>
<reference evidence="10" key="1">
    <citation type="submission" date="2009-01" db="EMBL/GenBank/DDBJ databases">
        <title>Complete sequence of chromosome Cyanothece sp. PCC 7425.</title>
        <authorList>
            <consortium name="US DOE Joint Genome Institute"/>
            <person name="Lucas S."/>
            <person name="Copeland A."/>
            <person name="Lapidus A."/>
            <person name="Glavina del Rio T."/>
            <person name="Dalin E."/>
            <person name="Tice H."/>
            <person name="Bruce D."/>
            <person name="Goodwin L."/>
            <person name="Pitluck S."/>
            <person name="Sims D."/>
            <person name="Meineke L."/>
            <person name="Brettin T."/>
            <person name="Detter J.C."/>
            <person name="Han C."/>
            <person name="Larimer F."/>
            <person name="Land M."/>
            <person name="Hauser L."/>
            <person name="Kyrpides N."/>
            <person name="Ovchinnikova G."/>
            <person name="Liberton M."/>
            <person name="Stoeckel J."/>
            <person name="Banerjee A."/>
            <person name="Singh A."/>
            <person name="Page L."/>
            <person name="Sato H."/>
            <person name="Zhao L."/>
            <person name="Sherman L."/>
            <person name="Pakrasi H."/>
            <person name="Richardson P."/>
        </authorList>
    </citation>
    <scope>NUCLEOTIDE SEQUENCE</scope>
    <source>
        <strain evidence="10">PCC 7425</strain>
    </source>
</reference>
<dbReference type="Gene3D" id="1.10.287.950">
    <property type="entry name" value="Methyl-accepting chemotaxis protein"/>
    <property type="match status" value="1"/>
</dbReference>
<dbReference type="OrthoDB" id="419276at2"/>
<dbReference type="eggNOG" id="COG0840">
    <property type="taxonomic scope" value="Bacteria"/>
</dbReference>
<dbReference type="SMART" id="SM00283">
    <property type="entry name" value="MA"/>
    <property type="match status" value="1"/>
</dbReference>
<dbReference type="InterPro" id="IPR003660">
    <property type="entry name" value="HAMP_dom"/>
</dbReference>
<evidence type="ECO:0000256" key="3">
    <source>
        <dbReference type="PROSITE-ProRule" id="PRU00284"/>
    </source>
</evidence>
<dbReference type="CDD" id="cd11386">
    <property type="entry name" value="MCP_signal"/>
    <property type="match status" value="1"/>
</dbReference>
<evidence type="ECO:0000256" key="4">
    <source>
        <dbReference type="SAM" id="Coils"/>
    </source>
</evidence>
<dbReference type="GO" id="GO:0007165">
    <property type="term" value="P:signal transduction"/>
    <property type="evidence" value="ECO:0007669"/>
    <property type="project" value="UniProtKB-KW"/>
</dbReference>
<evidence type="ECO:0000256" key="2">
    <source>
        <dbReference type="ARBA" id="ARBA00029447"/>
    </source>
</evidence>
<evidence type="ECO:0000256" key="5">
    <source>
        <dbReference type="SAM" id="MobiDB-lite"/>
    </source>
</evidence>
<dbReference type="SUPFAM" id="SSF158472">
    <property type="entry name" value="HAMP domain-like"/>
    <property type="match status" value="1"/>
</dbReference>
<feature type="coiled-coil region" evidence="4">
    <location>
        <begin position="528"/>
        <end position="562"/>
    </location>
</feature>
<evidence type="ECO:0000256" key="6">
    <source>
        <dbReference type="SAM" id="Phobius"/>
    </source>
</evidence>
<feature type="domain" description="HAMP" evidence="9">
    <location>
        <begin position="133"/>
        <end position="185"/>
    </location>
</feature>
<dbReference type="SUPFAM" id="SSF55781">
    <property type="entry name" value="GAF domain-like"/>
    <property type="match status" value="2"/>
</dbReference>
<feature type="domain" description="Methyl-accepting transducer" evidence="8">
    <location>
        <begin position="606"/>
        <end position="842"/>
    </location>
</feature>
<dbReference type="Pfam" id="PF01590">
    <property type="entry name" value="GAF"/>
    <property type="match status" value="2"/>
</dbReference>
<evidence type="ECO:0000259" key="9">
    <source>
        <dbReference type="PROSITE" id="PS50885"/>
    </source>
</evidence>
<feature type="region of interest" description="Disordered" evidence="5">
    <location>
        <begin position="1"/>
        <end position="54"/>
    </location>
</feature>
<dbReference type="GO" id="GO:0006935">
    <property type="term" value="P:chemotaxis"/>
    <property type="evidence" value="ECO:0007669"/>
    <property type="project" value="UniProtKB-ARBA"/>
</dbReference>
<protein>
    <submittedName>
        <fullName evidence="10">Methyl-accepting chemotaxis sensory transducer with GAF sensor</fullName>
    </submittedName>
</protein>
<proteinExistence type="inferred from homology"/>
<feature type="transmembrane region" description="Helical" evidence="6">
    <location>
        <begin position="109"/>
        <end position="128"/>
    </location>
</feature>
<dbReference type="InterPro" id="IPR029016">
    <property type="entry name" value="GAF-like_dom_sf"/>
</dbReference>
<gene>
    <name evidence="10" type="ordered locus">Cyan7425_1064</name>
</gene>
<dbReference type="AlphaFoldDB" id="B8HY11"/>
<feature type="transmembrane region" description="Helical" evidence="6">
    <location>
        <begin position="77"/>
        <end position="97"/>
    </location>
</feature>
<dbReference type="InterPro" id="IPR016132">
    <property type="entry name" value="Phyto_chromo_attachment"/>
</dbReference>
<keyword evidence="1 3" id="KW-0807">Transducer</keyword>
<dbReference type="FunFam" id="1.10.287.950:FF:000001">
    <property type="entry name" value="Methyl-accepting chemotaxis sensory transducer"/>
    <property type="match status" value="1"/>
</dbReference>
<dbReference type="PANTHER" id="PTHR32089">
    <property type="entry name" value="METHYL-ACCEPTING CHEMOTAXIS PROTEIN MCPB"/>
    <property type="match status" value="1"/>
</dbReference>
<evidence type="ECO:0000256" key="1">
    <source>
        <dbReference type="ARBA" id="ARBA00023224"/>
    </source>
</evidence>
<dbReference type="EMBL" id="CP001344">
    <property type="protein sequence ID" value="ACL43450.1"/>
    <property type="molecule type" value="Genomic_DNA"/>
</dbReference>
<dbReference type="Gene3D" id="6.10.340.10">
    <property type="match status" value="1"/>
</dbReference>
<feature type="domain" description="Phytochrome chromophore attachment site" evidence="7">
    <location>
        <begin position="381"/>
        <end position="517"/>
    </location>
</feature>
<accession>B8HY11</accession>
<name>B8HY11_CYAP4</name>
<dbReference type="GO" id="GO:0016020">
    <property type="term" value="C:membrane"/>
    <property type="evidence" value="ECO:0007669"/>
    <property type="project" value="InterPro"/>
</dbReference>
<feature type="domain" description="HAMP" evidence="9">
    <location>
        <begin position="550"/>
        <end position="601"/>
    </location>
</feature>
<dbReference type="PROSITE" id="PS50111">
    <property type="entry name" value="CHEMOTAXIS_TRANSDUC_2"/>
    <property type="match status" value="1"/>
</dbReference>
<evidence type="ECO:0000259" key="7">
    <source>
        <dbReference type="PROSITE" id="PS50046"/>
    </source>
</evidence>
<keyword evidence="6" id="KW-0472">Membrane</keyword>
<dbReference type="eggNOG" id="COG2203">
    <property type="taxonomic scope" value="Bacteria"/>
</dbReference>
<dbReference type="Pfam" id="PF00015">
    <property type="entry name" value="MCPsignal"/>
    <property type="match status" value="1"/>
</dbReference>
<dbReference type="InterPro" id="IPR004089">
    <property type="entry name" value="MCPsignal_dom"/>
</dbReference>
<dbReference type="HOGENOM" id="CLU_000445_50_2_3"/>
<dbReference type="SMART" id="SM00304">
    <property type="entry name" value="HAMP"/>
    <property type="match status" value="2"/>
</dbReference>
<dbReference type="CDD" id="cd06225">
    <property type="entry name" value="HAMP"/>
    <property type="match status" value="1"/>
</dbReference>
<dbReference type="STRING" id="395961.Cyan7425_1064"/>
<dbReference type="PANTHER" id="PTHR32089:SF114">
    <property type="entry name" value="METHYL-ACCEPTING CHEMOTAXIS PROTEIN MCPB"/>
    <property type="match status" value="1"/>
</dbReference>
<dbReference type="SMART" id="SM00065">
    <property type="entry name" value="GAF"/>
    <property type="match status" value="2"/>
</dbReference>
<evidence type="ECO:0000313" key="10">
    <source>
        <dbReference type="EMBL" id="ACL43450.1"/>
    </source>
</evidence>